<organism evidence="1 2">
    <name type="scientific">Caerostris extrusa</name>
    <name type="common">Bark spider</name>
    <name type="synonym">Caerostris bankana</name>
    <dbReference type="NCBI Taxonomy" id="172846"/>
    <lineage>
        <taxon>Eukaryota</taxon>
        <taxon>Metazoa</taxon>
        <taxon>Ecdysozoa</taxon>
        <taxon>Arthropoda</taxon>
        <taxon>Chelicerata</taxon>
        <taxon>Arachnida</taxon>
        <taxon>Araneae</taxon>
        <taxon>Araneomorphae</taxon>
        <taxon>Entelegynae</taxon>
        <taxon>Araneoidea</taxon>
        <taxon>Araneidae</taxon>
        <taxon>Caerostris</taxon>
    </lineage>
</organism>
<dbReference type="AlphaFoldDB" id="A0AAV4NWL2"/>
<proteinExistence type="predicted"/>
<accession>A0AAV4NWL2</accession>
<evidence type="ECO:0000313" key="1">
    <source>
        <dbReference type="EMBL" id="GIX87971.1"/>
    </source>
</evidence>
<gene>
    <name evidence="1" type="ORF">CEXT_701081</name>
</gene>
<protein>
    <submittedName>
        <fullName evidence="1">Uncharacterized protein</fullName>
    </submittedName>
</protein>
<feature type="non-terminal residue" evidence="1">
    <location>
        <position position="1"/>
    </location>
</feature>
<comment type="caution">
    <text evidence="1">The sequence shown here is derived from an EMBL/GenBank/DDBJ whole genome shotgun (WGS) entry which is preliminary data.</text>
</comment>
<reference evidence="1 2" key="1">
    <citation type="submission" date="2021-06" db="EMBL/GenBank/DDBJ databases">
        <title>Caerostris extrusa draft genome.</title>
        <authorList>
            <person name="Kono N."/>
            <person name="Arakawa K."/>
        </authorList>
    </citation>
    <scope>NUCLEOTIDE SEQUENCE [LARGE SCALE GENOMIC DNA]</scope>
</reference>
<sequence length="114" mass="12652">GDPNSGRSQIKGSYRNHIIRNLFDNQNSFPPTIPVDNSVPLFARMSPRWADPILHCQLPSASADPDFVMRCMRRSLGTTATPVAANGDCLNLDVCRALKDIAAYWICSLLRHRG</sequence>
<evidence type="ECO:0000313" key="2">
    <source>
        <dbReference type="Proteomes" id="UP001054945"/>
    </source>
</evidence>
<keyword evidence="2" id="KW-1185">Reference proteome</keyword>
<dbReference type="EMBL" id="BPLR01003726">
    <property type="protein sequence ID" value="GIX87971.1"/>
    <property type="molecule type" value="Genomic_DNA"/>
</dbReference>
<name>A0AAV4NWL2_CAEEX</name>
<dbReference type="Proteomes" id="UP001054945">
    <property type="component" value="Unassembled WGS sequence"/>
</dbReference>